<gene>
    <name evidence="2" type="ORF">D187_006828</name>
</gene>
<dbReference type="Proteomes" id="UP000011682">
    <property type="component" value="Unassembled WGS sequence"/>
</dbReference>
<sequence>MRAERPGARGTGLLIALALLSNACASRRPPPGRGMSLHYTPREAMGTALTGGPGEASPLARASPPESDSAEQPHRRRDSREAVTAAGPGRVEGNAWPSALAAHVAFLGAVDEVSTSSRRVSSELSRLKANHLGIAGVGSGIFVRYLEYGERQRRWVDAELAAATRLAIAASEVEDSDMRLALLRLAGPRLEAAMLGSILLAVWVDILHLTDVALSGHLHGVETLFMNLDRIQKMLEPTMTALSSLEPEQVEAAAQNVPALVGHLTGEFAALREAMRKGAEVLQKALALKEAMEALTTLSALKFSLPRLLPRAGPATLGVGFMVGANGVMMGTRLVVSAEWVEMMRQLVRAGVLSVPAVSAAVRIQAGQVMMAEAHGELPRGVREALGDSPEVRGMRVTGKTGAGMAEPPRHHVLPKEFREWFEKRGFTGEMEIDQFCVRLEQAHHEAIHGGGDWKLGRTWPGEWNRMIMEALLDAEAEAGRMLTRNEILKLVSKRMKFYDIPMNFTPWGR</sequence>
<dbReference type="RefSeq" id="WP_002630349.1">
    <property type="nucleotide sequence ID" value="NZ_ANAH02000064.1"/>
</dbReference>
<keyword evidence="3" id="KW-1185">Reference proteome</keyword>
<comment type="caution">
    <text evidence="2">The sequence shown here is derived from an EMBL/GenBank/DDBJ whole genome shotgun (WGS) entry which is preliminary data.</text>
</comment>
<dbReference type="EMBL" id="ANAH02000064">
    <property type="protein sequence ID" value="EPX57074.1"/>
    <property type="molecule type" value="Genomic_DNA"/>
</dbReference>
<reference evidence="2" key="1">
    <citation type="submission" date="2013-05" db="EMBL/GenBank/DDBJ databases">
        <title>Genome assembly of Cystobacter fuscus DSM 2262.</title>
        <authorList>
            <person name="Sharma G."/>
            <person name="Khatri I."/>
            <person name="Kaur C."/>
            <person name="Mayilraj S."/>
            <person name="Subramanian S."/>
        </authorList>
    </citation>
    <scope>NUCLEOTIDE SEQUENCE [LARGE SCALE GENOMIC DNA]</scope>
    <source>
        <strain evidence="2">DSM 2262</strain>
    </source>
</reference>
<organism evidence="2 3">
    <name type="scientific">Cystobacter fuscus (strain ATCC 25194 / DSM 2262 / NBRC 100088 / M29)</name>
    <dbReference type="NCBI Taxonomy" id="1242864"/>
    <lineage>
        <taxon>Bacteria</taxon>
        <taxon>Pseudomonadati</taxon>
        <taxon>Myxococcota</taxon>
        <taxon>Myxococcia</taxon>
        <taxon>Myxococcales</taxon>
        <taxon>Cystobacterineae</taxon>
        <taxon>Archangiaceae</taxon>
        <taxon>Cystobacter</taxon>
    </lineage>
</organism>
<accession>S9Q6X6</accession>
<dbReference type="AlphaFoldDB" id="S9Q6X6"/>
<feature type="region of interest" description="Disordered" evidence="1">
    <location>
        <begin position="44"/>
        <end position="90"/>
    </location>
</feature>
<protein>
    <recommendedName>
        <fullName evidence="4">DUF2380 domain-containing protein</fullName>
    </recommendedName>
</protein>
<evidence type="ECO:0000256" key="1">
    <source>
        <dbReference type="SAM" id="MobiDB-lite"/>
    </source>
</evidence>
<dbReference type="OrthoDB" id="5523588at2"/>
<evidence type="ECO:0000313" key="3">
    <source>
        <dbReference type="Proteomes" id="UP000011682"/>
    </source>
</evidence>
<evidence type="ECO:0008006" key="4">
    <source>
        <dbReference type="Google" id="ProtNLM"/>
    </source>
</evidence>
<evidence type="ECO:0000313" key="2">
    <source>
        <dbReference type="EMBL" id="EPX57074.1"/>
    </source>
</evidence>
<name>S9Q6X6_CYSF2</name>
<proteinExistence type="predicted"/>